<keyword evidence="12" id="KW-1015">Disulfide bond</keyword>
<feature type="non-terminal residue" evidence="16">
    <location>
        <position position="75"/>
    </location>
</feature>
<organism evidence="16 17">
    <name type="scientific">Menidia menidia</name>
    <name type="common">Atlantic silverside</name>
    <dbReference type="NCBI Taxonomy" id="238744"/>
    <lineage>
        <taxon>Eukaryota</taxon>
        <taxon>Metazoa</taxon>
        <taxon>Chordata</taxon>
        <taxon>Craniata</taxon>
        <taxon>Vertebrata</taxon>
        <taxon>Euteleostomi</taxon>
        <taxon>Actinopterygii</taxon>
        <taxon>Neopterygii</taxon>
        <taxon>Teleostei</taxon>
        <taxon>Neoteleostei</taxon>
        <taxon>Acanthomorphata</taxon>
        <taxon>Ovalentaria</taxon>
        <taxon>Atherinomorphae</taxon>
        <taxon>Atheriniformes</taxon>
        <taxon>Atherinopsidae</taxon>
        <taxon>Menidiinae</taxon>
        <taxon>Menidia</taxon>
    </lineage>
</organism>
<evidence type="ECO:0000259" key="15">
    <source>
        <dbReference type="Pfam" id="PF00520"/>
    </source>
</evidence>
<dbReference type="InterPro" id="IPR050599">
    <property type="entry name" value="VDCC_alpha-1_subunit"/>
</dbReference>
<keyword evidence="2" id="KW-0813">Transport</keyword>
<evidence type="ECO:0000313" key="16">
    <source>
        <dbReference type="EMBL" id="CAG5987901.1"/>
    </source>
</evidence>
<protein>
    <submittedName>
        <fullName evidence="16">(Atlantic silverside) hypothetical protein</fullName>
    </submittedName>
</protein>
<keyword evidence="11 14" id="KW-0472">Membrane</keyword>
<dbReference type="GO" id="GO:0005891">
    <property type="term" value="C:voltage-gated calcium channel complex"/>
    <property type="evidence" value="ECO:0007669"/>
    <property type="project" value="TreeGrafter"/>
</dbReference>
<evidence type="ECO:0000256" key="14">
    <source>
        <dbReference type="SAM" id="Phobius"/>
    </source>
</evidence>
<dbReference type="OrthoDB" id="431720at2759"/>
<proteinExistence type="predicted"/>
<comment type="caution">
    <text evidence="16">The sequence shown here is derived from an EMBL/GenBank/DDBJ whole genome shotgun (WGS) entry which is preliminary data.</text>
</comment>
<reference evidence="16" key="1">
    <citation type="submission" date="2021-05" db="EMBL/GenBank/DDBJ databases">
        <authorList>
            <person name="Tigano A."/>
        </authorList>
    </citation>
    <scope>NUCLEOTIDE SEQUENCE</scope>
</reference>
<keyword evidence="3" id="KW-0109">Calcium transport</keyword>
<evidence type="ECO:0000313" key="17">
    <source>
        <dbReference type="Proteomes" id="UP000677803"/>
    </source>
</evidence>
<keyword evidence="13" id="KW-0407">Ion channel</keyword>
<dbReference type="InterPro" id="IPR005821">
    <property type="entry name" value="Ion_trans_dom"/>
</dbReference>
<dbReference type="EMBL" id="CAJRST010036555">
    <property type="protein sequence ID" value="CAG5987901.1"/>
    <property type="molecule type" value="Genomic_DNA"/>
</dbReference>
<keyword evidence="6" id="KW-0677">Repeat</keyword>
<dbReference type="PANTHER" id="PTHR45628:SF9">
    <property type="entry name" value="VOLTAGE-DEPENDENT L-TYPE CALCIUM CHANNEL SUBUNIT ALPHA-1S"/>
    <property type="match status" value="1"/>
</dbReference>
<dbReference type="GO" id="GO:0008331">
    <property type="term" value="F:high voltage-gated calcium channel activity"/>
    <property type="evidence" value="ECO:0007669"/>
    <property type="project" value="TreeGrafter"/>
</dbReference>
<evidence type="ECO:0000256" key="10">
    <source>
        <dbReference type="ARBA" id="ARBA00023065"/>
    </source>
</evidence>
<keyword evidence="17" id="KW-1185">Reference proteome</keyword>
<evidence type="ECO:0000256" key="7">
    <source>
        <dbReference type="ARBA" id="ARBA00022837"/>
    </source>
</evidence>
<keyword evidence="8" id="KW-0851">Voltage-gated channel</keyword>
<dbReference type="Pfam" id="PF00520">
    <property type="entry name" value="Ion_trans"/>
    <property type="match status" value="1"/>
</dbReference>
<keyword evidence="5 14" id="KW-0812">Transmembrane</keyword>
<evidence type="ECO:0000256" key="11">
    <source>
        <dbReference type="ARBA" id="ARBA00023136"/>
    </source>
</evidence>
<dbReference type="InterPro" id="IPR027359">
    <property type="entry name" value="Volt_channel_dom_sf"/>
</dbReference>
<dbReference type="GO" id="GO:0098703">
    <property type="term" value="P:calcium ion import across plasma membrane"/>
    <property type="evidence" value="ECO:0007669"/>
    <property type="project" value="TreeGrafter"/>
</dbReference>
<keyword evidence="4" id="KW-0107">Calcium channel</keyword>
<dbReference type="Proteomes" id="UP000677803">
    <property type="component" value="Unassembled WGS sequence"/>
</dbReference>
<keyword evidence="9 14" id="KW-1133">Transmembrane helix</keyword>
<dbReference type="Gene3D" id="1.20.120.350">
    <property type="entry name" value="Voltage-gated potassium channels. Chain C"/>
    <property type="match status" value="1"/>
</dbReference>
<evidence type="ECO:0000256" key="2">
    <source>
        <dbReference type="ARBA" id="ARBA00022448"/>
    </source>
</evidence>
<feature type="domain" description="Ion transport" evidence="15">
    <location>
        <begin position="2"/>
        <end position="50"/>
    </location>
</feature>
<sequence length="75" mass="8646">ESLEYIFLIIFSIECFLKIVAYGFLFHADAYLRNCWNILDFVCVSVGLLVHDVGGQWRAAVLRHCNSNRVSIPRL</sequence>
<keyword evidence="10" id="KW-0406">Ion transport</keyword>
<evidence type="ECO:0000256" key="6">
    <source>
        <dbReference type="ARBA" id="ARBA00022737"/>
    </source>
</evidence>
<dbReference type="PANTHER" id="PTHR45628">
    <property type="entry name" value="VOLTAGE-DEPENDENT CALCIUM CHANNEL TYPE A SUBUNIT ALPHA-1"/>
    <property type="match status" value="1"/>
</dbReference>
<evidence type="ECO:0000256" key="1">
    <source>
        <dbReference type="ARBA" id="ARBA00004141"/>
    </source>
</evidence>
<keyword evidence="7" id="KW-0106">Calcium</keyword>
<name>A0A8S4BGM0_9TELE</name>
<evidence type="ECO:0000256" key="12">
    <source>
        <dbReference type="ARBA" id="ARBA00023157"/>
    </source>
</evidence>
<comment type="subcellular location">
    <subcellularLocation>
        <location evidence="1">Membrane</location>
        <topology evidence="1">Multi-pass membrane protein</topology>
    </subcellularLocation>
</comment>
<evidence type="ECO:0000256" key="8">
    <source>
        <dbReference type="ARBA" id="ARBA00022882"/>
    </source>
</evidence>
<dbReference type="SUPFAM" id="SSF81324">
    <property type="entry name" value="Voltage-gated potassium channels"/>
    <property type="match status" value="1"/>
</dbReference>
<evidence type="ECO:0000256" key="4">
    <source>
        <dbReference type="ARBA" id="ARBA00022673"/>
    </source>
</evidence>
<accession>A0A8S4BGM0</accession>
<feature type="transmembrane region" description="Helical" evidence="14">
    <location>
        <begin position="6"/>
        <end position="26"/>
    </location>
</feature>
<evidence type="ECO:0000256" key="13">
    <source>
        <dbReference type="ARBA" id="ARBA00023303"/>
    </source>
</evidence>
<gene>
    <name evidence="16" type="ORF">MMEN_LOCUS17072</name>
</gene>
<evidence type="ECO:0000256" key="5">
    <source>
        <dbReference type="ARBA" id="ARBA00022692"/>
    </source>
</evidence>
<evidence type="ECO:0000256" key="9">
    <source>
        <dbReference type="ARBA" id="ARBA00022989"/>
    </source>
</evidence>
<evidence type="ECO:0000256" key="3">
    <source>
        <dbReference type="ARBA" id="ARBA00022568"/>
    </source>
</evidence>
<dbReference type="AlphaFoldDB" id="A0A8S4BGM0"/>